<evidence type="ECO:0000313" key="10">
    <source>
        <dbReference type="EMBL" id="HAV91621.1"/>
    </source>
</evidence>
<dbReference type="GO" id="GO:0006002">
    <property type="term" value="P:fructose 6-phosphate metabolic process"/>
    <property type="evidence" value="ECO:0007669"/>
    <property type="project" value="TreeGrafter"/>
</dbReference>
<dbReference type="CDD" id="cd05009">
    <property type="entry name" value="SIS_GlmS_GlmD_2"/>
    <property type="match status" value="1"/>
</dbReference>
<dbReference type="AlphaFoldDB" id="A0A350H7V5"/>
<keyword evidence="7" id="KW-0315">Glutamine amidotransferase</keyword>
<dbReference type="Gene3D" id="3.40.50.10490">
    <property type="entry name" value="Glucose-6-phosphate isomerase like protein, domain 1"/>
    <property type="match status" value="2"/>
</dbReference>
<dbReference type="GO" id="GO:0006487">
    <property type="term" value="P:protein N-linked glycosylation"/>
    <property type="evidence" value="ECO:0007669"/>
    <property type="project" value="TreeGrafter"/>
</dbReference>
<dbReference type="EC" id="2.6.1.16" evidence="2"/>
<evidence type="ECO:0000256" key="5">
    <source>
        <dbReference type="ARBA" id="ARBA00022679"/>
    </source>
</evidence>
<evidence type="ECO:0000256" key="6">
    <source>
        <dbReference type="ARBA" id="ARBA00022737"/>
    </source>
</evidence>
<evidence type="ECO:0000259" key="9">
    <source>
        <dbReference type="PROSITE" id="PS51464"/>
    </source>
</evidence>
<dbReference type="InterPro" id="IPR035466">
    <property type="entry name" value="GlmS/AgaS_SIS"/>
</dbReference>
<evidence type="ECO:0000259" key="8">
    <source>
        <dbReference type="PROSITE" id="PS51278"/>
    </source>
</evidence>
<keyword evidence="4" id="KW-0032">Aminotransferase</keyword>
<comment type="catalytic activity">
    <reaction evidence="1">
        <text>D-fructose 6-phosphate + L-glutamine = D-glucosamine 6-phosphate + L-glutamate</text>
        <dbReference type="Rhea" id="RHEA:13237"/>
        <dbReference type="ChEBI" id="CHEBI:29985"/>
        <dbReference type="ChEBI" id="CHEBI:58359"/>
        <dbReference type="ChEBI" id="CHEBI:58725"/>
        <dbReference type="ChEBI" id="CHEBI:61527"/>
        <dbReference type="EC" id="2.6.1.16"/>
    </reaction>
</comment>
<sequence length="524" mass="59760">RWATYGKPNKINAQPHTDCKNKIISAHNGNIINTHTLFERLKREEHTIKSENDGEVIPHLIEKYSSGRDYHGSILKSIAEIKGDYAFVMTPVEEEKMYAFKKGSSMFAGEGTGFICISSDYTAVRDLTSKIIKINDDELFEFTYDGYQIYSTKTNKRISRKPFLDKEKPYEASKDGFDSFMEKEIHEVPFRINELHKEYKYSKKLKEFAKTVKKDGFVITGSGTSYNASLLGAYFLNRISKIDAQIYYPSDIIDRFQHLHNVKKNLLAVSQSGETKDIKNAIDIYRKFGKGKVFAVLNNVNSSIGHLSDYSLPTFSGTEMAVPATKTFINQAVLFYLMSLNFAGKSDVHIDERIKALIKVINSILKGNMEKLDIVAERLHKLKYFHILGHSMTYPVAMEGALKMKEVNYINVEPMHSSEFKHGPLTLVTKNYPVIFVTSIESKHYTLSHINEIKTRGGFIITISQNDYDLKENSEIFIPINTDDENIFAIASAFMLQILSMKISYLKNINPDKPRNISKTITVD</sequence>
<dbReference type="InterPro" id="IPR017932">
    <property type="entry name" value="GATase_2_dom"/>
</dbReference>
<dbReference type="SUPFAM" id="SSF56235">
    <property type="entry name" value="N-terminal nucleophile aminohydrolases (Ntn hydrolases)"/>
    <property type="match status" value="1"/>
</dbReference>
<evidence type="ECO:0000313" key="11">
    <source>
        <dbReference type="Proteomes" id="UP000264062"/>
    </source>
</evidence>
<feature type="domain" description="SIS" evidence="9">
    <location>
        <begin position="204"/>
        <end position="353"/>
    </location>
</feature>
<evidence type="ECO:0000256" key="7">
    <source>
        <dbReference type="ARBA" id="ARBA00022962"/>
    </source>
</evidence>
<gene>
    <name evidence="10" type="ORF">DCW38_00325</name>
</gene>
<evidence type="ECO:0000256" key="2">
    <source>
        <dbReference type="ARBA" id="ARBA00012916"/>
    </source>
</evidence>
<evidence type="ECO:0000256" key="1">
    <source>
        <dbReference type="ARBA" id="ARBA00001031"/>
    </source>
</evidence>
<dbReference type="PANTHER" id="PTHR10937:SF0">
    <property type="entry name" value="GLUTAMINE--FRUCTOSE-6-PHOSPHATE TRANSAMINASE (ISOMERIZING)"/>
    <property type="match status" value="1"/>
</dbReference>
<dbReference type="InterPro" id="IPR046348">
    <property type="entry name" value="SIS_dom_sf"/>
</dbReference>
<accession>A0A350H7V5</accession>
<keyword evidence="6" id="KW-0677">Repeat</keyword>
<proteinExistence type="predicted"/>
<dbReference type="SUPFAM" id="SSF53697">
    <property type="entry name" value="SIS domain"/>
    <property type="match status" value="1"/>
</dbReference>
<dbReference type="PROSITE" id="PS51464">
    <property type="entry name" value="SIS"/>
    <property type="match status" value="2"/>
</dbReference>
<feature type="domain" description="SIS" evidence="9">
    <location>
        <begin position="375"/>
        <end position="514"/>
    </location>
</feature>
<dbReference type="EMBL" id="DMZY01000010">
    <property type="protein sequence ID" value="HAV91621.1"/>
    <property type="molecule type" value="Genomic_DNA"/>
</dbReference>
<feature type="non-terminal residue" evidence="10">
    <location>
        <position position="1"/>
    </location>
</feature>
<dbReference type="CDD" id="cd05008">
    <property type="entry name" value="SIS_GlmS_GlmD_1"/>
    <property type="match status" value="1"/>
</dbReference>
<dbReference type="InterPro" id="IPR001347">
    <property type="entry name" value="SIS_dom"/>
</dbReference>
<evidence type="ECO:0000256" key="3">
    <source>
        <dbReference type="ARBA" id="ARBA00016090"/>
    </source>
</evidence>
<feature type="domain" description="Glutamine amidotransferase type-2" evidence="8">
    <location>
        <begin position="1"/>
        <end position="145"/>
    </location>
</feature>
<name>A0A350H7V5_UNCW3</name>
<dbReference type="Gene3D" id="3.60.20.10">
    <property type="entry name" value="Glutamine Phosphoribosylpyrophosphate, subunit 1, domain 1"/>
    <property type="match status" value="1"/>
</dbReference>
<dbReference type="GO" id="GO:0006047">
    <property type="term" value="P:UDP-N-acetylglucosamine metabolic process"/>
    <property type="evidence" value="ECO:0007669"/>
    <property type="project" value="TreeGrafter"/>
</dbReference>
<reference evidence="10 11" key="1">
    <citation type="journal article" date="2018" name="Nat. Biotechnol.">
        <title>A standardized bacterial taxonomy based on genome phylogeny substantially revises the tree of life.</title>
        <authorList>
            <person name="Parks D.H."/>
            <person name="Chuvochina M."/>
            <person name="Waite D.W."/>
            <person name="Rinke C."/>
            <person name="Skarshewski A."/>
            <person name="Chaumeil P.A."/>
            <person name="Hugenholtz P."/>
        </authorList>
    </citation>
    <scope>NUCLEOTIDE SEQUENCE [LARGE SCALE GENOMIC DNA]</scope>
    <source>
        <strain evidence="10">UBA9956</strain>
    </source>
</reference>
<dbReference type="InterPro" id="IPR029055">
    <property type="entry name" value="Ntn_hydrolases_N"/>
</dbReference>
<dbReference type="PANTHER" id="PTHR10937">
    <property type="entry name" value="GLUCOSAMINE--FRUCTOSE-6-PHOSPHATE AMINOTRANSFERASE, ISOMERIZING"/>
    <property type="match status" value="1"/>
</dbReference>
<dbReference type="Pfam" id="PF01380">
    <property type="entry name" value="SIS"/>
    <property type="match status" value="2"/>
</dbReference>
<dbReference type="GO" id="GO:0097367">
    <property type="term" value="F:carbohydrate derivative binding"/>
    <property type="evidence" value="ECO:0007669"/>
    <property type="project" value="InterPro"/>
</dbReference>
<dbReference type="PROSITE" id="PS51278">
    <property type="entry name" value="GATASE_TYPE_2"/>
    <property type="match status" value="1"/>
</dbReference>
<evidence type="ECO:0000256" key="4">
    <source>
        <dbReference type="ARBA" id="ARBA00022576"/>
    </source>
</evidence>
<dbReference type="GO" id="GO:0004360">
    <property type="term" value="F:glutamine-fructose-6-phosphate transaminase (isomerizing) activity"/>
    <property type="evidence" value="ECO:0007669"/>
    <property type="project" value="UniProtKB-EC"/>
</dbReference>
<dbReference type="NCBIfam" id="NF001484">
    <property type="entry name" value="PRK00331.1"/>
    <property type="match status" value="1"/>
</dbReference>
<keyword evidence="5" id="KW-0808">Transferase</keyword>
<dbReference type="InterPro" id="IPR035490">
    <property type="entry name" value="GlmS/FrlB_SIS"/>
</dbReference>
<organism evidence="10 11">
    <name type="scientific">candidate division WOR-3 bacterium</name>
    <dbReference type="NCBI Taxonomy" id="2052148"/>
    <lineage>
        <taxon>Bacteria</taxon>
        <taxon>Bacteria division WOR-3</taxon>
    </lineage>
</organism>
<dbReference type="Pfam" id="PF13537">
    <property type="entry name" value="GATase_7"/>
    <property type="match status" value="1"/>
</dbReference>
<comment type="caution">
    <text evidence="10">The sequence shown here is derived from an EMBL/GenBank/DDBJ whole genome shotgun (WGS) entry which is preliminary data.</text>
</comment>
<dbReference type="Proteomes" id="UP000264062">
    <property type="component" value="Unassembled WGS sequence"/>
</dbReference>
<protein>
    <recommendedName>
        <fullName evidence="3">Glutamine--fructose-6-phosphate aminotransferase [isomerizing]</fullName>
        <ecNumber evidence="2">2.6.1.16</ecNumber>
    </recommendedName>
</protein>